<protein>
    <submittedName>
        <fullName evidence="1">Uncharacterized protein</fullName>
    </submittedName>
</protein>
<dbReference type="AlphaFoldDB" id="A0A165RVV6"/>
<evidence type="ECO:0000313" key="1">
    <source>
        <dbReference type="EMBL" id="KZU95937.1"/>
    </source>
</evidence>
<sequence length="134" mass="15348">MLKRKNKIAKSTLDSHSIWNKPVDTLEEAIAFGSYVHAYFDSFKAVGNLTNRQAKTVDGIYDQMIGQLLNEDYDFSEDQGLFDPISMEDSLPVLNEVWLNPKYHQLIIDKIIAEDLDDPGNWSNVYDEIYSAIN</sequence>
<proteinExistence type="predicted"/>
<name>A0A165RVV6_LACPN</name>
<comment type="caution">
    <text evidence="1">The sequence shown here is derived from an EMBL/GenBank/DDBJ whole genome shotgun (WGS) entry which is preliminary data.</text>
</comment>
<evidence type="ECO:0000313" key="2">
    <source>
        <dbReference type="Proteomes" id="UP000076882"/>
    </source>
</evidence>
<accession>A0A165RVV6</accession>
<dbReference type="EMBL" id="LUXM01000024">
    <property type="protein sequence ID" value="KZU95937.1"/>
    <property type="molecule type" value="Genomic_DNA"/>
</dbReference>
<organism evidence="1 2">
    <name type="scientific">Lactiplantibacillus plantarum</name>
    <name type="common">Lactobacillus plantarum</name>
    <dbReference type="NCBI Taxonomy" id="1590"/>
    <lineage>
        <taxon>Bacteria</taxon>
        <taxon>Bacillati</taxon>
        <taxon>Bacillota</taxon>
        <taxon>Bacilli</taxon>
        <taxon>Lactobacillales</taxon>
        <taxon>Lactobacillaceae</taxon>
        <taxon>Lactiplantibacillus</taxon>
    </lineage>
</organism>
<dbReference type="PATRIC" id="fig|1590.201.peg.996"/>
<reference evidence="1 2" key="1">
    <citation type="submission" date="2016-03" db="EMBL/GenBank/DDBJ databases">
        <title>Comparative genomics of 54 Lactobacillus plantarum strains reveals genomic uncoupling from niche constraints.</title>
        <authorList>
            <person name="Martino M.E."/>
        </authorList>
    </citation>
    <scope>NUCLEOTIDE SEQUENCE [LARGE SCALE GENOMIC DNA]</scope>
    <source>
        <strain evidence="1 2">19.1</strain>
    </source>
</reference>
<gene>
    <name evidence="1" type="ORF">Lp19_1216</name>
</gene>
<dbReference type="Proteomes" id="UP000076882">
    <property type="component" value="Unassembled WGS sequence"/>
</dbReference>